<dbReference type="InterPro" id="IPR049945">
    <property type="entry name" value="AAA_22"/>
</dbReference>
<keyword evidence="2" id="KW-0472">Membrane</keyword>
<dbReference type="PANTHER" id="PTHR35894:SF1">
    <property type="entry name" value="PHOSPHORIBULOKINASE _ URIDINE KINASE FAMILY"/>
    <property type="match status" value="1"/>
</dbReference>
<reference evidence="4 5" key="1">
    <citation type="submission" date="2022-09" db="EMBL/GenBank/DDBJ databases">
        <authorList>
            <person name="Kop L."/>
        </authorList>
    </citation>
    <scope>NUCLEOTIDE SEQUENCE [LARGE SCALE GENOMIC DNA]</scope>
    <source>
        <strain evidence="4 5">347</strain>
    </source>
</reference>
<dbReference type="InterPro" id="IPR007730">
    <property type="entry name" value="SPOR-like_dom"/>
</dbReference>
<dbReference type="SUPFAM" id="SSF110997">
    <property type="entry name" value="Sporulation related repeat"/>
    <property type="match status" value="1"/>
</dbReference>
<protein>
    <submittedName>
        <fullName evidence="4">SPOR domain-containing protein</fullName>
    </submittedName>
</protein>
<evidence type="ECO:0000313" key="5">
    <source>
        <dbReference type="Proteomes" id="UP001157733"/>
    </source>
</evidence>
<feature type="region of interest" description="Disordered" evidence="1">
    <location>
        <begin position="371"/>
        <end position="403"/>
    </location>
</feature>
<dbReference type="InterPro" id="IPR003593">
    <property type="entry name" value="AAA+_ATPase"/>
</dbReference>
<keyword evidence="2" id="KW-1133">Transmembrane helix</keyword>
<dbReference type="SUPFAM" id="SSF52540">
    <property type="entry name" value="P-loop containing nucleoside triphosphate hydrolases"/>
    <property type="match status" value="1"/>
</dbReference>
<feature type="transmembrane region" description="Helical" evidence="2">
    <location>
        <begin position="318"/>
        <end position="337"/>
    </location>
</feature>
<proteinExistence type="predicted"/>
<evidence type="ECO:0000256" key="1">
    <source>
        <dbReference type="SAM" id="MobiDB-lite"/>
    </source>
</evidence>
<keyword evidence="2" id="KW-0812">Transmembrane</keyword>
<dbReference type="Pfam" id="PF05036">
    <property type="entry name" value="SPOR"/>
    <property type="match status" value="1"/>
</dbReference>
<dbReference type="Gene3D" id="3.30.70.1070">
    <property type="entry name" value="Sporulation related repeat"/>
    <property type="match status" value="1"/>
</dbReference>
<sequence>MYRVFYNFKEKPFSLTPDPRYIFFSEVHQEALDHIMFGISQREGFMAITGGIGTGKTTLCRALLETIDSQDKVALILNPMLSSSDLLRALVQDIGAKPQFIEHKATTVDSELQAGNNGHGGDPAGKWTPEETKWLRHASKKELLDALNDFLLAQYAMGGSTIVIIDEAQNLSLDVLEQVRLLSNLETEKQKLLQIIFVGQTEFNEKLGLPQLKQLNQRISVRYELKPLSADETRTYIYHRLRVASAVPRVTFSRTAFKAIHSYTQGYPRLINLVCDRALLAGYNARDKCIDAKHVRQAIKSLLGDDGERTKFDFIMKLRLAVAASILFFIAGTMFFVRGDTAYLQTIRNLKHSISSMVPFGAGTEPGVTTEFKPMTPTLTAPSPQTKASSRKASDQRDSQSGGEEKIIKLPLIFSEQTPEELYRIQISSWTKKSKAARILGELEGKGYPAYIRETTRSGKPWYVVYAGPYEDVKTARTDLSRLANSGVEPILLSYNPKG</sequence>
<dbReference type="RefSeq" id="WP_282012088.1">
    <property type="nucleotide sequence ID" value="NZ_OX336137.1"/>
</dbReference>
<feature type="compositionally biased region" description="Basic and acidic residues" evidence="1">
    <location>
        <begin position="392"/>
        <end position="403"/>
    </location>
</feature>
<feature type="compositionally biased region" description="Polar residues" evidence="1">
    <location>
        <begin position="377"/>
        <end position="388"/>
    </location>
</feature>
<dbReference type="PROSITE" id="PS51724">
    <property type="entry name" value="SPOR"/>
    <property type="match status" value="1"/>
</dbReference>
<dbReference type="InterPro" id="IPR036680">
    <property type="entry name" value="SPOR-like_sf"/>
</dbReference>
<dbReference type="InterPro" id="IPR052026">
    <property type="entry name" value="ExeA_AAA_ATPase_DNA-bind"/>
</dbReference>
<keyword evidence="5" id="KW-1185">Reference proteome</keyword>
<dbReference type="EMBL" id="OX336137">
    <property type="protein sequence ID" value="CAI2719242.1"/>
    <property type="molecule type" value="Genomic_DNA"/>
</dbReference>
<organism evidence="4 5">
    <name type="scientific">Nitrospina watsonii</name>
    <dbReference type="NCBI Taxonomy" id="1323948"/>
    <lineage>
        <taxon>Bacteria</taxon>
        <taxon>Pseudomonadati</taxon>
        <taxon>Nitrospinota/Tectimicrobiota group</taxon>
        <taxon>Nitrospinota</taxon>
        <taxon>Nitrospinia</taxon>
        <taxon>Nitrospinales</taxon>
        <taxon>Nitrospinaceae</taxon>
        <taxon>Nitrospina</taxon>
    </lineage>
</organism>
<gene>
    <name evidence="4" type="ORF">NSPWAT_2386</name>
</gene>
<evidence type="ECO:0000313" key="4">
    <source>
        <dbReference type="EMBL" id="CAI2719242.1"/>
    </source>
</evidence>
<dbReference type="Pfam" id="PF13401">
    <property type="entry name" value="AAA_22"/>
    <property type="match status" value="1"/>
</dbReference>
<dbReference type="InterPro" id="IPR027417">
    <property type="entry name" value="P-loop_NTPase"/>
</dbReference>
<name>A0ABM9HG37_9BACT</name>
<evidence type="ECO:0000259" key="3">
    <source>
        <dbReference type="PROSITE" id="PS51724"/>
    </source>
</evidence>
<dbReference type="SMART" id="SM00382">
    <property type="entry name" value="AAA"/>
    <property type="match status" value="1"/>
</dbReference>
<dbReference type="PANTHER" id="PTHR35894">
    <property type="entry name" value="GENERAL SECRETION PATHWAY PROTEIN A-RELATED"/>
    <property type="match status" value="1"/>
</dbReference>
<feature type="domain" description="SPOR" evidence="3">
    <location>
        <begin position="417"/>
        <end position="495"/>
    </location>
</feature>
<accession>A0ABM9HG37</accession>
<dbReference type="Proteomes" id="UP001157733">
    <property type="component" value="Chromosome"/>
</dbReference>
<evidence type="ECO:0000256" key="2">
    <source>
        <dbReference type="SAM" id="Phobius"/>
    </source>
</evidence>
<dbReference type="Gene3D" id="3.40.50.300">
    <property type="entry name" value="P-loop containing nucleotide triphosphate hydrolases"/>
    <property type="match status" value="1"/>
</dbReference>